<sequence length="144" mass="15380">MSHTNQLLLSSKAPNLDSILGSRGITIAVGNRDADRPICMANVLRAERWVAPLADVVTSRSSKGHDLRKFPAETVHPTDSALVPLISELLITAATAFPNCIPCLSWPGLWTKTSSGFGGTVVLEEVPEVHRSSLLLVEALVSQA</sequence>
<evidence type="ECO:0000313" key="2">
    <source>
        <dbReference type="WBParaSite" id="L893_g27465.t1"/>
    </source>
</evidence>
<keyword evidence="1" id="KW-1185">Reference proteome</keyword>
<dbReference type="AlphaFoldDB" id="A0A1I7ZKJ1"/>
<accession>A0A1I7ZKJ1</accession>
<evidence type="ECO:0000313" key="1">
    <source>
        <dbReference type="Proteomes" id="UP000095287"/>
    </source>
</evidence>
<protein>
    <submittedName>
        <fullName evidence="2">DUF4147 domain-containing protein</fullName>
    </submittedName>
</protein>
<name>A0A1I7ZKJ1_9BILA</name>
<dbReference type="WBParaSite" id="L893_g27465.t1">
    <property type="protein sequence ID" value="L893_g27465.t1"/>
    <property type="gene ID" value="L893_g27465"/>
</dbReference>
<reference evidence="2" key="1">
    <citation type="submission" date="2016-11" db="UniProtKB">
        <authorList>
            <consortium name="WormBaseParasite"/>
        </authorList>
    </citation>
    <scope>IDENTIFICATION</scope>
</reference>
<organism evidence="1 2">
    <name type="scientific">Steinernema glaseri</name>
    <dbReference type="NCBI Taxonomy" id="37863"/>
    <lineage>
        <taxon>Eukaryota</taxon>
        <taxon>Metazoa</taxon>
        <taxon>Ecdysozoa</taxon>
        <taxon>Nematoda</taxon>
        <taxon>Chromadorea</taxon>
        <taxon>Rhabditida</taxon>
        <taxon>Tylenchina</taxon>
        <taxon>Panagrolaimomorpha</taxon>
        <taxon>Strongyloidoidea</taxon>
        <taxon>Steinernematidae</taxon>
        <taxon>Steinernema</taxon>
    </lineage>
</organism>
<proteinExistence type="predicted"/>
<dbReference type="Proteomes" id="UP000095287">
    <property type="component" value="Unplaced"/>
</dbReference>